<keyword evidence="3" id="KW-1185">Reference proteome</keyword>
<evidence type="ECO:0000313" key="3">
    <source>
        <dbReference type="Proteomes" id="UP000807716"/>
    </source>
</evidence>
<feature type="chain" id="PRO_5040256599" description="Ricin B lectin domain-containing protein" evidence="1">
    <location>
        <begin position="21"/>
        <end position="184"/>
    </location>
</feature>
<comment type="caution">
    <text evidence="2">The sequence shown here is derived from an EMBL/GenBank/DDBJ whole genome shotgun (WGS) entry which is preliminary data.</text>
</comment>
<protein>
    <recommendedName>
        <fullName evidence="4">Ricin B lectin domain-containing protein</fullName>
    </recommendedName>
</protein>
<dbReference type="EMBL" id="JAAAJB010001203">
    <property type="protein sequence ID" value="KAG0248656.1"/>
    <property type="molecule type" value="Genomic_DNA"/>
</dbReference>
<dbReference type="Proteomes" id="UP000807716">
    <property type="component" value="Unassembled WGS sequence"/>
</dbReference>
<organism evidence="2 3">
    <name type="scientific">Actinomortierella ambigua</name>
    <dbReference type="NCBI Taxonomy" id="1343610"/>
    <lineage>
        <taxon>Eukaryota</taxon>
        <taxon>Fungi</taxon>
        <taxon>Fungi incertae sedis</taxon>
        <taxon>Mucoromycota</taxon>
        <taxon>Mortierellomycotina</taxon>
        <taxon>Mortierellomycetes</taxon>
        <taxon>Mortierellales</taxon>
        <taxon>Mortierellaceae</taxon>
        <taxon>Actinomortierella</taxon>
    </lineage>
</organism>
<accession>A0A9P6PN79</accession>
<evidence type="ECO:0008006" key="4">
    <source>
        <dbReference type="Google" id="ProtNLM"/>
    </source>
</evidence>
<gene>
    <name evidence="2" type="ORF">DFQ27_000763</name>
</gene>
<evidence type="ECO:0000313" key="2">
    <source>
        <dbReference type="EMBL" id="KAG0248656.1"/>
    </source>
</evidence>
<evidence type="ECO:0000256" key="1">
    <source>
        <dbReference type="SAM" id="SignalP"/>
    </source>
</evidence>
<feature type="signal peptide" evidence="1">
    <location>
        <begin position="1"/>
        <end position="20"/>
    </location>
</feature>
<keyword evidence="1" id="KW-0732">Signal</keyword>
<dbReference type="Gene3D" id="2.80.10.50">
    <property type="match status" value="1"/>
</dbReference>
<name>A0A9P6PN79_9FUNG</name>
<dbReference type="OrthoDB" id="2422126at2759"/>
<proteinExistence type="predicted"/>
<sequence>MHKAIISLLVLFVIVQTILAAGDHGLTSGTYRIWRGSYRLPSHTHRFFTARPDKRDGVVVLAKAANSTDQLWKVKVRSNGQITIESKAAKGKKNRYLSTGREGNNNHALVRLGSSQRFTVTRKFGGPFLSFEMAHPKKTSAGHITVVSGSNSTDPKGNEYIAYINQNTEGYVQSFKFSMLRENP</sequence>
<reference evidence="2" key="1">
    <citation type="journal article" date="2020" name="Fungal Divers.">
        <title>Resolving the Mortierellaceae phylogeny through synthesis of multi-gene phylogenetics and phylogenomics.</title>
        <authorList>
            <person name="Vandepol N."/>
            <person name="Liber J."/>
            <person name="Desiro A."/>
            <person name="Na H."/>
            <person name="Kennedy M."/>
            <person name="Barry K."/>
            <person name="Grigoriev I.V."/>
            <person name="Miller A.N."/>
            <person name="O'Donnell K."/>
            <person name="Stajich J.E."/>
            <person name="Bonito G."/>
        </authorList>
    </citation>
    <scope>NUCLEOTIDE SEQUENCE</scope>
    <source>
        <strain evidence="2">BC1065</strain>
    </source>
</reference>
<dbReference type="AlphaFoldDB" id="A0A9P6PN79"/>